<dbReference type="EMBL" id="JACYXI010000003">
    <property type="protein sequence ID" value="MBD8891318.1"/>
    <property type="molecule type" value="Genomic_DNA"/>
</dbReference>
<gene>
    <name evidence="9" type="ORF">IG616_07155</name>
</gene>
<reference evidence="10" key="1">
    <citation type="submission" date="2020-09" db="EMBL/GenBank/DDBJ databases">
        <title>The genome sequence of strain Labrenzia suaedae 4C16A.</title>
        <authorList>
            <person name="Liu Y."/>
        </authorList>
    </citation>
    <scope>NUCLEOTIDE SEQUENCE [LARGE SCALE GENOMIC DNA]</scope>
    <source>
        <strain evidence="10">4C16A</strain>
    </source>
</reference>
<reference evidence="9 10" key="2">
    <citation type="journal article" date="2021" name="Int. J. Syst. Evol. Microbiol.">
        <title>Roseibium litorale sp. nov., isolated from a tidal flat sediment and proposal for the reclassification of Labrenzia polysiphoniae as Roseibium polysiphoniae comb. nov.</title>
        <authorList>
            <person name="Liu Y."/>
            <person name="Pei T."/>
            <person name="Du J."/>
            <person name="Chao M."/>
            <person name="Deng M.R."/>
            <person name="Zhu H."/>
        </authorList>
    </citation>
    <scope>NUCLEOTIDE SEQUENCE [LARGE SCALE GENOMIC DNA]</scope>
    <source>
        <strain evidence="9 10">4C16A</strain>
    </source>
</reference>
<dbReference type="InterPro" id="IPR013324">
    <property type="entry name" value="RNA_pol_sigma_r3/r4-like"/>
</dbReference>
<dbReference type="InterPro" id="IPR013249">
    <property type="entry name" value="RNA_pol_sigma70_r4_t2"/>
</dbReference>
<dbReference type="NCBIfam" id="TIGR02937">
    <property type="entry name" value="sigma70-ECF"/>
    <property type="match status" value="1"/>
</dbReference>
<evidence type="ECO:0000313" key="10">
    <source>
        <dbReference type="Proteomes" id="UP000632063"/>
    </source>
</evidence>
<feature type="domain" description="RNA polymerase sigma-70 region 2" evidence="7">
    <location>
        <begin position="54"/>
        <end position="119"/>
    </location>
</feature>
<evidence type="ECO:0000256" key="4">
    <source>
        <dbReference type="ARBA" id="ARBA00023125"/>
    </source>
</evidence>
<dbReference type="SUPFAM" id="SSF88946">
    <property type="entry name" value="Sigma2 domain of RNA polymerase sigma factors"/>
    <property type="match status" value="1"/>
</dbReference>
<dbReference type="InterPro" id="IPR000838">
    <property type="entry name" value="RNA_pol_sigma70_ECF_CS"/>
</dbReference>
<proteinExistence type="inferred from homology"/>
<comment type="similarity">
    <text evidence="1 6">Belongs to the sigma-70 factor family. ECF subfamily.</text>
</comment>
<keyword evidence="2 6" id="KW-0805">Transcription regulation</keyword>
<evidence type="ECO:0000313" key="9">
    <source>
        <dbReference type="EMBL" id="MBD8891318.1"/>
    </source>
</evidence>
<evidence type="ECO:0000259" key="7">
    <source>
        <dbReference type="Pfam" id="PF04542"/>
    </source>
</evidence>
<dbReference type="InterPro" id="IPR007627">
    <property type="entry name" value="RNA_pol_sigma70_r2"/>
</dbReference>
<evidence type="ECO:0000256" key="6">
    <source>
        <dbReference type="RuleBase" id="RU000716"/>
    </source>
</evidence>
<name>A0ABR9CKP5_9HYPH</name>
<dbReference type="Pfam" id="PF08281">
    <property type="entry name" value="Sigma70_r4_2"/>
    <property type="match status" value="1"/>
</dbReference>
<dbReference type="PANTHER" id="PTHR43133:SF8">
    <property type="entry name" value="RNA POLYMERASE SIGMA FACTOR HI_1459-RELATED"/>
    <property type="match status" value="1"/>
</dbReference>
<evidence type="ECO:0000256" key="1">
    <source>
        <dbReference type="ARBA" id="ARBA00010641"/>
    </source>
</evidence>
<evidence type="ECO:0000256" key="2">
    <source>
        <dbReference type="ARBA" id="ARBA00023015"/>
    </source>
</evidence>
<dbReference type="CDD" id="cd06171">
    <property type="entry name" value="Sigma70_r4"/>
    <property type="match status" value="1"/>
</dbReference>
<sequence length="219" mass="24752">MGLPSVKNELGLEDELKAGAGGSAGARSLNLLAVSDEELLELIRRDSEVAFRTLIDRHVDRGYAVAYRILRNASDAEDVVQDAFLQVWTKRAVWQAGRARFSTWLYRVISNRCIDLLRRPKVETMETLPELEDDRGDQMQSLARQEASEMLQKAMAKLPDQQRIALVFSYTENLSNGEIAEIMETSVSAVEALLKRGRQKLRHLLRNTGGEILSIFTKY</sequence>
<dbReference type="Gene3D" id="1.10.10.10">
    <property type="entry name" value="Winged helix-like DNA-binding domain superfamily/Winged helix DNA-binding domain"/>
    <property type="match status" value="1"/>
</dbReference>
<keyword evidence="10" id="KW-1185">Reference proteome</keyword>
<keyword evidence="4 6" id="KW-0238">DNA-binding</keyword>
<evidence type="ECO:0000256" key="5">
    <source>
        <dbReference type="ARBA" id="ARBA00023163"/>
    </source>
</evidence>
<dbReference type="SUPFAM" id="SSF88659">
    <property type="entry name" value="Sigma3 and sigma4 domains of RNA polymerase sigma factors"/>
    <property type="match status" value="1"/>
</dbReference>
<dbReference type="PANTHER" id="PTHR43133">
    <property type="entry name" value="RNA POLYMERASE ECF-TYPE SIGMA FACTO"/>
    <property type="match status" value="1"/>
</dbReference>
<feature type="domain" description="RNA polymerase sigma factor 70 region 4 type 2" evidence="8">
    <location>
        <begin position="149"/>
        <end position="201"/>
    </location>
</feature>
<dbReference type="Gene3D" id="1.10.1740.10">
    <property type="match status" value="1"/>
</dbReference>
<evidence type="ECO:0000256" key="3">
    <source>
        <dbReference type="ARBA" id="ARBA00023082"/>
    </source>
</evidence>
<dbReference type="InterPro" id="IPR014284">
    <property type="entry name" value="RNA_pol_sigma-70_dom"/>
</dbReference>
<dbReference type="PROSITE" id="PS01063">
    <property type="entry name" value="SIGMA70_ECF"/>
    <property type="match status" value="1"/>
</dbReference>
<comment type="caution">
    <text evidence="9">The sequence shown here is derived from an EMBL/GenBank/DDBJ whole genome shotgun (WGS) entry which is preliminary data.</text>
</comment>
<organism evidence="9 10">
    <name type="scientific">Roseibium litorale</name>
    <dbReference type="NCBI Taxonomy" id="2803841"/>
    <lineage>
        <taxon>Bacteria</taxon>
        <taxon>Pseudomonadati</taxon>
        <taxon>Pseudomonadota</taxon>
        <taxon>Alphaproteobacteria</taxon>
        <taxon>Hyphomicrobiales</taxon>
        <taxon>Stappiaceae</taxon>
        <taxon>Roseibium</taxon>
    </lineage>
</organism>
<dbReference type="InterPro" id="IPR013325">
    <property type="entry name" value="RNA_pol_sigma_r2"/>
</dbReference>
<keyword evidence="3 6" id="KW-0731">Sigma factor</keyword>
<dbReference type="Proteomes" id="UP000632063">
    <property type="component" value="Unassembled WGS sequence"/>
</dbReference>
<accession>A0ABR9CKP5</accession>
<dbReference type="Pfam" id="PF04542">
    <property type="entry name" value="Sigma70_r2"/>
    <property type="match status" value="1"/>
</dbReference>
<dbReference type="InterPro" id="IPR036388">
    <property type="entry name" value="WH-like_DNA-bd_sf"/>
</dbReference>
<protein>
    <recommendedName>
        <fullName evidence="6">RNA polymerase sigma factor</fullName>
    </recommendedName>
</protein>
<evidence type="ECO:0000259" key="8">
    <source>
        <dbReference type="Pfam" id="PF08281"/>
    </source>
</evidence>
<keyword evidence="5 6" id="KW-0804">Transcription</keyword>
<dbReference type="InterPro" id="IPR039425">
    <property type="entry name" value="RNA_pol_sigma-70-like"/>
</dbReference>